<gene>
    <name evidence="2" type="ORF">GCM10010246_33600</name>
</gene>
<evidence type="ECO:0000313" key="2">
    <source>
        <dbReference type="EMBL" id="GAA2345025.1"/>
    </source>
</evidence>
<evidence type="ECO:0008006" key="4">
    <source>
        <dbReference type="Google" id="ProtNLM"/>
    </source>
</evidence>
<comment type="caution">
    <text evidence="2">The sequence shown here is derived from an EMBL/GenBank/DDBJ whole genome shotgun (WGS) entry which is preliminary data.</text>
</comment>
<feature type="region of interest" description="Disordered" evidence="1">
    <location>
        <begin position="63"/>
        <end position="94"/>
    </location>
</feature>
<keyword evidence="3" id="KW-1185">Reference proteome</keyword>
<sequence length="94" mass="10247">MRKPMLAAGWPGEKGEVKEAWGQLRRPVGTVGGIAACPWDRNHRREPATIKARIKTPIKATITGRERGPGAGAGFRSRARSSEERGWGRSREGA</sequence>
<evidence type="ECO:0000313" key="3">
    <source>
        <dbReference type="Proteomes" id="UP001500253"/>
    </source>
</evidence>
<accession>A0ABP5T4R0</accession>
<reference evidence="3" key="1">
    <citation type="journal article" date="2019" name="Int. J. Syst. Evol. Microbiol.">
        <title>The Global Catalogue of Microorganisms (GCM) 10K type strain sequencing project: providing services to taxonomists for standard genome sequencing and annotation.</title>
        <authorList>
            <consortium name="The Broad Institute Genomics Platform"/>
            <consortium name="The Broad Institute Genome Sequencing Center for Infectious Disease"/>
            <person name="Wu L."/>
            <person name="Ma J."/>
        </authorList>
    </citation>
    <scope>NUCLEOTIDE SEQUENCE [LARGE SCALE GENOMIC DNA]</scope>
    <source>
        <strain evidence="3">JCM 4316</strain>
    </source>
</reference>
<dbReference type="Proteomes" id="UP001500253">
    <property type="component" value="Unassembled WGS sequence"/>
</dbReference>
<protein>
    <recommendedName>
        <fullName evidence="4">Transposase</fullName>
    </recommendedName>
</protein>
<organism evidence="2 3">
    <name type="scientific">Streptomyces cuspidosporus</name>
    <dbReference type="NCBI Taxonomy" id="66882"/>
    <lineage>
        <taxon>Bacteria</taxon>
        <taxon>Bacillati</taxon>
        <taxon>Actinomycetota</taxon>
        <taxon>Actinomycetes</taxon>
        <taxon>Kitasatosporales</taxon>
        <taxon>Streptomycetaceae</taxon>
        <taxon>Streptomyces</taxon>
    </lineage>
</organism>
<feature type="compositionally biased region" description="Basic and acidic residues" evidence="1">
    <location>
        <begin position="80"/>
        <end position="94"/>
    </location>
</feature>
<proteinExistence type="predicted"/>
<name>A0ABP5T4R0_9ACTN</name>
<evidence type="ECO:0000256" key="1">
    <source>
        <dbReference type="SAM" id="MobiDB-lite"/>
    </source>
</evidence>
<dbReference type="EMBL" id="BAAASD010000012">
    <property type="protein sequence ID" value="GAA2345025.1"/>
    <property type="molecule type" value="Genomic_DNA"/>
</dbReference>